<protein>
    <submittedName>
        <fullName evidence="3">Uncharacterized protein</fullName>
    </submittedName>
</protein>
<feature type="coiled-coil region" evidence="1">
    <location>
        <begin position="66"/>
        <end position="119"/>
    </location>
</feature>
<keyword evidence="2" id="KW-0472">Membrane</keyword>
<dbReference type="STRING" id="1888891.DSOL_4958"/>
<keyword evidence="4" id="KW-1185">Reference proteome</keyword>
<evidence type="ECO:0000313" key="4">
    <source>
        <dbReference type="Proteomes" id="UP000186102"/>
    </source>
</evidence>
<accession>A0A1Q8QGQ5</accession>
<keyword evidence="2" id="KW-1133">Transmembrane helix</keyword>
<sequence>MEAVIGLVMLAGAIVIVGYPLIQKDIQNHKVKTAKNKILGYEQQKEIVMSSIGEIEFDFNMNKLSVDDYQELKALYKEKAVQLLKENDKVSGVNETDLVRKLEEEIEADLKSLKESDADEKG</sequence>
<name>A0A1Q8QGQ5_9FIRM</name>
<dbReference type="Proteomes" id="UP000186102">
    <property type="component" value="Unassembled WGS sequence"/>
</dbReference>
<evidence type="ECO:0000256" key="1">
    <source>
        <dbReference type="SAM" id="Coils"/>
    </source>
</evidence>
<evidence type="ECO:0000313" key="3">
    <source>
        <dbReference type="EMBL" id="OLN26533.1"/>
    </source>
</evidence>
<dbReference type="OrthoDB" id="1798050at2"/>
<gene>
    <name evidence="3" type="ORF">DSOL_4958</name>
</gene>
<keyword evidence="1" id="KW-0175">Coiled coil</keyword>
<dbReference type="AlphaFoldDB" id="A0A1Q8QGQ5"/>
<reference evidence="3 4" key="1">
    <citation type="submission" date="2016-09" db="EMBL/GenBank/DDBJ databases">
        <title>Complete genome of Desulfosporosinus sp. OL.</title>
        <authorList>
            <person name="Mardanov A."/>
            <person name="Beletsky A."/>
            <person name="Panova A."/>
            <person name="Karnachuk O."/>
            <person name="Ravin N."/>
        </authorList>
    </citation>
    <scope>NUCLEOTIDE SEQUENCE [LARGE SCALE GENOMIC DNA]</scope>
    <source>
        <strain evidence="3 4">OL</strain>
    </source>
</reference>
<feature type="transmembrane region" description="Helical" evidence="2">
    <location>
        <begin position="6"/>
        <end position="22"/>
    </location>
</feature>
<dbReference type="EMBL" id="MLBF01000075">
    <property type="protein sequence ID" value="OLN26533.1"/>
    <property type="molecule type" value="Genomic_DNA"/>
</dbReference>
<dbReference type="RefSeq" id="WP_075367222.1">
    <property type="nucleotide sequence ID" value="NZ_MLBF01000075.1"/>
</dbReference>
<proteinExistence type="predicted"/>
<keyword evidence="2" id="KW-0812">Transmembrane</keyword>
<evidence type="ECO:0000256" key="2">
    <source>
        <dbReference type="SAM" id="Phobius"/>
    </source>
</evidence>
<organism evidence="3 4">
    <name type="scientific">Desulfosporosinus metallidurans</name>
    <dbReference type="NCBI Taxonomy" id="1888891"/>
    <lineage>
        <taxon>Bacteria</taxon>
        <taxon>Bacillati</taxon>
        <taxon>Bacillota</taxon>
        <taxon>Clostridia</taxon>
        <taxon>Eubacteriales</taxon>
        <taxon>Desulfitobacteriaceae</taxon>
        <taxon>Desulfosporosinus</taxon>
    </lineage>
</organism>
<comment type="caution">
    <text evidence="3">The sequence shown here is derived from an EMBL/GenBank/DDBJ whole genome shotgun (WGS) entry which is preliminary data.</text>
</comment>